<organism evidence="2 3">
    <name type="scientific">Mucilaginibacter mallensis</name>
    <dbReference type="NCBI Taxonomy" id="652787"/>
    <lineage>
        <taxon>Bacteria</taxon>
        <taxon>Pseudomonadati</taxon>
        <taxon>Bacteroidota</taxon>
        <taxon>Sphingobacteriia</taxon>
        <taxon>Sphingobacteriales</taxon>
        <taxon>Sphingobacteriaceae</taxon>
        <taxon>Mucilaginibacter</taxon>
    </lineage>
</organism>
<reference evidence="2 3" key="1">
    <citation type="submission" date="2016-10" db="EMBL/GenBank/DDBJ databases">
        <authorList>
            <person name="de Groot N.N."/>
        </authorList>
    </citation>
    <scope>NUCLEOTIDE SEQUENCE [LARGE SCALE GENOMIC DNA]</scope>
    <source>
        <strain evidence="2 3">MP1X4</strain>
    </source>
</reference>
<dbReference type="Proteomes" id="UP000199679">
    <property type="component" value="Chromosome I"/>
</dbReference>
<protein>
    <submittedName>
        <fullName evidence="2">Uncharacterized protein</fullName>
    </submittedName>
</protein>
<keyword evidence="1" id="KW-1133">Transmembrane helix</keyword>
<dbReference type="EMBL" id="LT629740">
    <property type="protein sequence ID" value="SDT57182.1"/>
    <property type="molecule type" value="Genomic_DNA"/>
</dbReference>
<dbReference type="AlphaFoldDB" id="A0A1H2BGN1"/>
<evidence type="ECO:0000313" key="2">
    <source>
        <dbReference type="EMBL" id="SDT57182.1"/>
    </source>
</evidence>
<sequence length="565" mass="64367">MISNKNNKSKILRICLSNSLICIGVLITTTAFRSKDPGTNSTADKPKIVNIVNFIRLLEPRDPNITEDVLYQTVVKQVALMKKYHLGGTFLLQYDALMDKRYQTLLAGLPKGSFEIGAWWEIPQPLVENAGLKWRGRYPWDWRANIGFSTGYTQQERIKLIDVYMKDFKKIFGYYPKSVGSWFIDAYSLNYMYQKYHIVASCNCKDQYGTDGYTLWGGYWNQAYYPSKLNSYMPAQNAVNQIPVPIFRMLGSDPIRQYGDAPGKQRQGVITLEPVYPHAGGDSTWVAWFFNEFVNGASTNFAYTQAGQENSFTWDAMEKGLTLQFPLIEKLRDEKKVRVETLEASGRWFKEHFKVTPPTSVTINNDLPGSNDKTVWFDSRYYRANLLWENENLRFRDIHLFNEKFRSKYETQVATSNECSFFTLPVVDGYLWSTPDEPAGLKFKAIVNGQETLLEGGIPVITDGTAGKLLVSWPLKGDNGTLKIEFTEKQIQISVAGNKHLDWFLDLTSNAQITLPFTTVTGNHLNARFEGMAYSVNATKGTFSTPGNNVQFRLKPTQNQIVLNL</sequence>
<keyword evidence="1" id="KW-0472">Membrane</keyword>
<dbReference type="Gene3D" id="3.20.20.510">
    <property type="entry name" value="Uncharacterised protein PF12979, DUF3863"/>
    <property type="match status" value="1"/>
</dbReference>
<name>A0A1H2BGN1_MUCMA</name>
<accession>A0A1H2BGN1</accession>
<keyword evidence="3" id="KW-1185">Reference proteome</keyword>
<dbReference type="OrthoDB" id="2488311at2"/>
<evidence type="ECO:0000256" key="1">
    <source>
        <dbReference type="SAM" id="Phobius"/>
    </source>
</evidence>
<proteinExistence type="predicted"/>
<dbReference type="RefSeq" id="WP_091377408.1">
    <property type="nucleotide sequence ID" value="NZ_LT629740.1"/>
</dbReference>
<feature type="transmembrane region" description="Helical" evidence="1">
    <location>
        <begin position="12"/>
        <end position="32"/>
    </location>
</feature>
<evidence type="ECO:0000313" key="3">
    <source>
        <dbReference type="Proteomes" id="UP000199679"/>
    </source>
</evidence>
<dbReference type="STRING" id="652787.SAMN05216490_4103"/>
<keyword evidence="1" id="KW-0812">Transmembrane</keyword>
<gene>
    <name evidence="2" type="ORF">SAMN05216490_4103</name>
</gene>